<dbReference type="Gene3D" id="3.90.550.10">
    <property type="entry name" value="Spore Coat Polysaccharide Biosynthesis Protein SpsA, Chain A"/>
    <property type="match status" value="1"/>
</dbReference>
<evidence type="ECO:0000256" key="2">
    <source>
        <dbReference type="ARBA" id="ARBA00006739"/>
    </source>
</evidence>
<dbReference type="InterPro" id="IPR029044">
    <property type="entry name" value="Nucleotide-diphossugar_trans"/>
</dbReference>
<dbReference type="PANTHER" id="PTHR48090:SF10">
    <property type="entry name" value="GLUCOSYL-3-PHOSPHOGLYCERATE SYNTHASE"/>
    <property type="match status" value="1"/>
</dbReference>
<dbReference type="Pfam" id="PF00535">
    <property type="entry name" value="Glycos_transf_2"/>
    <property type="match status" value="1"/>
</dbReference>
<protein>
    <submittedName>
        <fullName evidence="7">Glycosyl transferase family 2</fullName>
    </submittedName>
</protein>
<dbReference type="RefSeq" id="WP_022637596.1">
    <property type="nucleotide sequence ID" value="NZ_ASJR01000026.1"/>
</dbReference>
<accession>U7D4Q0</accession>
<dbReference type="OrthoDB" id="9810303at2"/>
<keyword evidence="5" id="KW-0460">Magnesium</keyword>
<feature type="domain" description="Glycosyltransferase 2-like" evidence="6">
    <location>
        <begin position="26"/>
        <end position="120"/>
    </location>
</feature>
<evidence type="ECO:0000256" key="3">
    <source>
        <dbReference type="ARBA" id="ARBA00022676"/>
    </source>
</evidence>
<name>U7D4Q0_9BACT</name>
<dbReference type="GO" id="GO:0016757">
    <property type="term" value="F:glycosyltransferase activity"/>
    <property type="evidence" value="ECO:0007669"/>
    <property type="project" value="UniProtKB-KW"/>
</dbReference>
<comment type="caution">
    <text evidence="7">The sequence shown here is derived from an EMBL/GenBank/DDBJ whole genome shotgun (WGS) entry which is preliminary data.</text>
</comment>
<evidence type="ECO:0000259" key="6">
    <source>
        <dbReference type="Pfam" id="PF00535"/>
    </source>
</evidence>
<reference evidence="7 8" key="1">
    <citation type="journal article" date="2013" name="Environ. Microbiol.">
        <title>Genome analysis of Chitinivibrio alkaliphilus gen. nov., sp. nov., a novel extremely haloalkaliphilic anaerobic chitinolytic bacterium from the candidate phylum Termite Group 3.</title>
        <authorList>
            <person name="Sorokin D.Y."/>
            <person name="Gumerov V.M."/>
            <person name="Rakitin A.L."/>
            <person name="Beletsky A.V."/>
            <person name="Damste J.S."/>
            <person name="Muyzer G."/>
            <person name="Mardanov A.V."/>
            <person name="Ravin N.V."/>
        </authorList>
    </citation>
    <scope>NUCLEOTIDE SEQUENCE [LARGE SCALE GENOMIC DNA]</scope>
    <source>
        <strain evidence="7 8">ACht1</strain>
    </source>
</reference>
<comment type="cofactor">
    <cofactor evidence="1">
        <name>Mg(2+)</name>
        <dbReference type="ChEBI" id="CHEBI:18420"/>
    </cofactor>
</comment>
<evidence type="ECO:0000313" key="7">
    <source>
        <dbReference type="EMBL" id="ERP30913.1"/>
    </source>
</evidence>
<organism evidence="7 8">
    <name type="scientific">Chitinivibrio alkaliphilus ACht1</name>
    <dbReference type="NCBI Taxonomy" id="1313304"/>
    <lineage>
        <taxon>Bacteria</taxon>
        <taxon>Pseudomonadati</taxon>
        <taxon>Fibrobacterota</taxon>
        <taxon>Chitinivibrionia</taxon>
        <taxon>Chitinivibrionales</taxon>
        <taxon>Chitinivibrionaceae</taxon>
        <taxon>Chitinivibrio</taxon>
    </lineage>
</organism>
<evidence type="ECO:0000256" key="4">
    <source>
        <dbReference type="ARBA" id="ARBA00022679"/>
    </source>
</evidence>
<dbReference type="NCBIfam" id="NF010496">
    <property type="entry name" value="PRK13915.1"/>
    <property type="match status" value="1"/>
</dbReference>
<comment type="similarity">
    <text evidence="2">Belongs to the glycosyltransferase 2 family.</text>
</comment>
<dbReference type="Proteomes" id="UP000017148">
    <property type="component" value="Unassembled WGS sequence"/>
</dbReference>
<evidence type="ECO:0000256" key="5">
    <source>
        <dbReference type="ARBA" id="ARBA00022842"/>
    </source>
</evidence>
<dbReference type="EMBL" id="ASJR01000026">
    <property type="protein sequence ID" value="ERP30913.1"/>
    <property type="molecule type" value="Genomic_DNA"/>
</dbReference>
<evidence type="ECO:0000313" key="8">
    <source>
        <dbReference type="Proteomes" id="UP000017148"/>
    </source>
</evidence>
<gene>
    <name evidence="7" type="ORF">CALK_2226</name>
</gene>
<evidence type="ECO:0000256" key="1">
    <source>
        <dbReference type="ARBA" id="ARBA00001946"/>
    </source>
</evidence>
<dbReference type="InterPro" id="IPR050256">
    <property type="entry name" value="Glycosyltransferase_2"/>
</dbReference>
<dbReference type="InterPro" id="IPR001173">
    <property type="entry name" value="Glyco_trans_2-like"/>
</dbReference>
<keyword evidence="3" id="KW-0328">Glycosyltransferase</keyword>
<sequence length="304" mass="33888">MIYSAEDFSNLSQLSQEVRSSGESVSLVIPTLNEARTVGAILDTVLTDLVRNHSVVNEVLVVDGGSTDGTQEVAHERGVSVLDARYGIGGDHWKGGKGLALWRSQFYTRGDIILFIDADIHDFTSRFVAGLLGPFFTPEKPGFVKSFYRRPFLGANGTYQPTGGGRVTELLVRPFLSYFFPAATELIQPLSGEYGFRRSILETLPFYTGYGVETALVVRYIQKYGIERVAQVNMGERRHRNRDVHDLSKMSYAILQTCLELAEEDKAVSLEKLDFSGFRLFSGEEQILDSTLLQDMLPPAREIV</sequence>
<proteinExistence type="inferred from homology"/>
<dbReference type="PANTHER" id="PTHR48090">
    <property type="entry name" value="UNDECAPRENYL-PHOSPHATE 4-DEOXY-4-FORMAMIDO-L-ARABINOSE TRANSFERASE-RELATED"/>
    <property type="match status" value="1"/>
</dbReference>
<dbReference type="AlphaFoldDB" id="U7D4Q0"/>
<dbReference type="STRING" id="1313304.CALK_2226"/>
<dbReference type="PATRIC" id="fig|1313304.3.peg.2118"/>
<keyword evidence="4 7" id="KW-0808">Transferase</keyword>
<dbReference type="eggNOG" id="COG1215">
    <property type="taxonomic scope" value="Bacteria"/>
</dbReference>
<keyword evidence="8" id="KW-1185">Reference proteome</keyword>
<dbReference type="SUPFAM" id="SSF53448">
    <property type="entry name" value="Nucleotide-diphospho-sugar transferases"/>
    <property type="match status" value="1"/>
</dbReference>